<keyword evidence="3" id="KW-0326">Glycosidase</keyword>
<dbReference type="SUPFAM" id="SSF49785">
    <property type="entry name" value="Galactose-binding domain-like"/>
    <property type="match status" value="1"/>
</dbReference>
<dbReference type="PANTHER" id="PTHR42732:SF1">
    <property type="entry name" value="BETA-MANNOSIDASE"/>
    <property type="match status" value="1"/>
</dbReference>
<evidence type="ECO:0000259" key="6">
    <source>
        <dbReference type="Pfam" id="PF02837"/>
    </source>
</evidence>
<dbReference type="SUPFAM" id="SSF49303">
    <property type="entry name" value="beta-Galactosidase/glucuronidase domain"/>
    <property type="match status" value="1"/>
</dbReference>
<dbReference type="InterPro" id="IPR006101">
    <property type="entry name" value="Glyco_hydro_2"/>
</dbReference>
<dbReference type="Pfam" id="PF02836">
    <property type="entry name" value="Glyco_hydro_2_C"/>
    <property type="match status" value="1"/>
</dbReference>
<gene>
    <name evidence="9" type="ORF">ACFQY0_12570</name>
</gene>
<dbReference type="RefSeq" id="WP_379712881.1">
    <property type="nucleotide sequence ID" value="NZ_JBHTBS010000006.1"/>
</dbReference>
<reference evidence="10" key="1">
    <citation type="journal article" date="2019" name="Int. J. Syst. Evol. Microbiol.">
        <title>The Global Catalogue of Microorganisms (GCM) 10K type strain sequencing project: providing services to taxonomists for standard genome sequencing and annotation.</title>
        <authorList>
            <consortium name="The Broad Institute Genomics Platform"/>
            <consortium name="The Broad Institute Genome Sequencing Center for Infectious Disease"/>
            <person name="Wu L."/>
            <person name="Ma J."/>
        </authorList>
    </citation>
    <scope>NUCLEOTIDE SEQUENCE [LARGE SCALE GENOMIC DNA]</scope>
    <source>
        <strain evidence="10">CGMCC 4.1467</strain>
    </source>
</reference>
<feature type="domain" description="Glycoside hydrolase family 2 immunoglobulin-like beta-sandwich" evidence="4">
    <location>
        <begin position="193"/>
        <end position="291"/>
    </location>
</feature>
<dbReference type="Pfam" id="PF18565">
    <property type="entry name" value="Glyco_hydro2_C5"/>
    <property type="match status" value="1"/>
</dbReference>
<dbReference type="InterPro" id="IPR032311">
    <property type="entry name" value="DUF4982"/>
</dbReference>
<feature type="domain" description="Glycoside hydrolase family 2" evidence="8">
    <location>
        <begin position="741"/>
        <end position="841"/>
    </location>
</feature>
<evidence type="ECO:0000259" key="5">
    <source>
        <dbReference type="Pfam" id="PF02836"/>
    </source>
</evidence>
<dbReference type="Gene3D" id="3.20.20.80">
    <property type="entry name" value="Glycosidases"/>
    <property type="match status" value="1"/>
</dbReference>
<dbReference type="EMBL" id="JBHTBS010000006">
    <property type="protein sequence ID" value="MFC7338018.1"/>
    <property type="molecule type" value="Genomic_DNA"/>
</dbReference>
<evidence type="ECO:0000313" key="10">
    <source>
        <dbReference type="Proteomes" id="UP001596472"/>
    </source>
</evidence>
<dbReference type="InterPro" id="IPR036156">
    <property type="entry name" value="Beta-gal/glucu_dom_sf"/>
</dbReference>
<dbReference type="Proteomes" id="UP001596472">
    <property type="component" value="Unassembled WGS sequence"/>
</dbReference>
<accession>A0ABW2L8N1</accession>
<evidence type="ECO:0000259" key="7">
    <source>
        <dbReference type="Pfam" id="PF16355"/>
    </source>
</evidence>
<dbReference type="Gene3D" id="2.60.40.10">
    <property type="entry name" value="Immunoglobulins"/>
    <property type="match status" value="3"/>
</dbReference>
<dbReference type="Gene3D" id="2.60.120.260">
    <property type="entry name" value="Galactose-binding domain-like"/>
    <property type="match status" value="1"/>
</dbReference>
<dbReference type="InterPro" id="IPR017853">
    <property type="entry name" value="GH"/>
</dbReference>
<evidence type="ECO:0000256" key="1">
    <source>
        <dbReference type="ARBA" id="ARBA00007401"/>
    </source>
</evidence>
<dbReference type="Pfam" id="PF16355">
    <property type="entry name" value="DUF4982"/>
    <property type="match status" value="1"/>
</dbReference>
<dbReference type="InterPro" id="IPR023232">
    <property type="entry name" value="Glyco_hydro_2_AS"/>
</dbReference>
<comment type="similarity">
    <text evidence="1">Belongs to the glycosyl hydrolase 2 family.</text>
</comment>
<dbReference type="InterPro" id="IPR008979">
    <property type="entry name" value="Galactose-bd-like_sf"/>
</dbReference>
<dbReference type="InterPro" id="IPR006103">
    <property type="entry name" value="Glyco_hydro_2_cat"/>
</dbReference>
<dbReference type="Pfam" id="PF00703">
    <property type="entry name" value="Glyco_hydro_2"/>
    <property type="match status" value="1"/>
</dbReference>
<evidence type="ECO:0000313" key="9">
    <source>
        <dbReference type="EMBL" id="MFC7338018.1"/>
    </source>
</evidence>
<feature type="domain" description="DUF4982" evidence="7">
    <location>
        <begin position="676"/>
        <end position="727"/>
    </location>
</feature>
<dbReference type="Pfam" id="PF02837">
    <property type="entry name" value="Glyco_hydro_2_N"/>
    <property type="match status" value="1"/>
</dbReference>
<dbReference type="InterPro" id="IPR040605">
    <property type="entry name" value="Glyco_hydro2_dom5"/>
</dbReference>
<feature type="domain" description="Glycosyl hydrolases family 2 sugar binding" evidence="6">
    <location>
        <begin position="83"/>
        <end position="178"/>
    </location>
</feature>
<comment type="caution">
    <text evidence="9">The sequence shown here is derived from an EMBL/GenBank/DDBJ whole genome shotgun (WGS) entry which is preliminary data.</text>
</comment>
<dbReference type="InterPro" id="IPR051913">
    <property type="entry name" value="GH2_Domain-Containing"/>
</dbReference>
<dbReference type="InterPro" id="IPR006104">
    <property type="entry name" value="Glyco_hydro_2_N"/>
</dbReference>
<evidence type="ECO:0000259" key="8">
    <source>
        <dbReference type="Pfam" id="PF18565"/>
    </source>
</evidence>
<dbReference type="PANTHER" id="PTHR42732">
    <property type="entry name" value="BETA-GALACTOSIDASE"/>
    <property type="match status" value="1"/>
</dbReference>
<organism evidence="9 10">
    <name type="scientific">Haloferula chungangensis</name>
    <dbReference type="NCBI Taxonomy" id="1048331"/>
    <lineage>
        <taxon>Bacteria</taxon>
        <taxon>Pseudomonadati</taxon>
        <taxon>Verrucomicrobiota</taxon>
        <taxon>Verrucomicrobiia</taxon>
        <taxon>Verrucomicrobiales</taxon>
        <taxon>Verrucomicrobiaceae</taxon>
        <taxon>Haloferula</taxon>
    </lineage>
</organism>
<dbReference type="InterPro" id="IPR013783">
    <property type="entry name" value="Ig-like_fold"/>
</dbReference>
<dbReference type="SUPFAM" id="SSF51445">
    <property type="entry name" value="(Trans)glycosidases"/>
    <property type="match status" value="1"/>
</dbReference>
<dbReference type="InterPro" id="IPR006102">
    <property type="entry name" value="Ig-like_GH2"/>
</dbReference>
<evidence type="ECO:0000256" key="2">
    <source>
        <dbReference type="ARBA" id="ARBA00022801"/>
    </source>
</evidence>
<dbReference type="PRINTS" id="PR00132">
    <property type="entry name" value="GLHYDRLASE2"/>
</dbReference>
<feature type="domain" description="Glycoside hydrolase family 2 catalytic" evidence="5">
    <location>
        <begin position="302"/>
        <end position="434"/>
    </location>
</feature>
<dbReference type="PROSITE" id="PS00608">
    <property type="entry name" value="GLYCOSYL_HYDROL_F2_2"/>
    <property type="match status" value="1"/>
</dbReference>
<evidence type="ECO:0000256" key="3">
    <source>
        <dbReference type="ARBA" id="ARBA00023295"/>
    </source>
</evidence>
<proteinExistence type="inferred from homology"/>
<sequence length="848" mass="96693">MTTYGKFSKWVAFILIGLLPALGLAREDHDFNFDWEFHLGADLLPLEDAESGDWEKVRLPHDWSIAQGFTKESTGASTGFLPAGVAWYRKSFTAPEDWKGDHLSLVFEGVYCRSKVYLNGKLVGGRPSGYVSFVVDLTPELRFGKEANTLLVKVDHSNYLDSRWYTGSGIYRNVRMVRTAPTRIPEWGVWVQTPEVSAEKAELIVRTEIETPNKEARKMEVQVEILDKHDAVVASGTNHVELEGSRDVSVPVSLTQPKLWDLESPNLYTAKVRLVQDGETLDDYSLRFGLRNSRFDAKLGYLLNGRRVKIKGVNLHHDAGLVGAAVPKDVWRDRLERLKSVGCNAIRMSHNPHSIELLELCDEMGFLVMDEFFDEWKVPKDKSLVWLSANKAPEEVTHGYSELFEEWAERDLKATIRRDRNHPSVIMWSIGNEIEWTYPYYPQSASYNPGDPNEDYHKTPPDFDPVKIRERMAKLHQGPDELLETAKKLVDWTHEEDPTRPATSGLVHPSVGYATGYAKALDVVGFNYRAWEYDGAHERYPEWPIIGSENWGTWAEWDNANKRDFVAGIFIWTGFAYLGEAGPWPRKGLEISLFDYAGFKTPRGHLFESMWVDKPKSWLGTTPADESEHRVDEEGNWSFVQRDYEIPAMKWLRRWEWDRIYPSWNYKQDEPIIAQAYSNCEVVELFLNGESLGQRKMAEMDDRIARWRVPFASGELKLIGSNGGKVVTEDVLRTSGEPQAIQLKVDRESMSANHYDVLRVELQLLDEKGVPVVNDDREVRFEVKGPARLLGVDNGWEKSVQPYQSDKLTTWQGRALLLLQSTDQAGEITVTAKSGEIVSEAVSVTVKP</sequence>
<protein>
    <submittedName>
        <fullName evidence="9">Glycoside hydrolase family 2 TIM barrel-domain containing protein</fullName>
    </submittedName>
</protein>
<evidence type="ECO:0000259" key="4">
    <source>
        <dbReference type="Pfam" id="PF00703"/>
    </source>
</evidence>
<keyword evidence="10" id="KW-1185">Reference proteome</keyword>
<name>A0ABW2L8N1_9BACT</name>
<keyword evidence="2 9" id="KW-0378">Hydrolase</keyword>
<dbReference type="GO" id="GO:0016787">
    <property type="term" value="F:hydrolase activity"/>
    <property type="evidence" value="ECO:0007669"/>
    <property type="project" value="UniProtKB-KW"/>
</dbReference>